<evidence type="ECO:0000313" key="3">
    <source>
        <dbReference type="EMBL" id="SFJ23904.1"/>
    </source>
</evidence>
<gene>
    <name evidence="3" type="ORF">SAMN05421753_1175</name>
</gene>
<feature type="transmembrane region" description="Helical" evidence="1">
    <location>
        <begin position="35"/>
        <end position="58"/>
    </location>
</feature>
<proteinExistence type="predicted"/>
<dbReference type="NCBIfam" id="TIGR02532">
    <property type="entry name" value="IV_pilin_GFxxxE"/>
    <property type="match status" value="1"/>
</dbReference>
<dbReference type="InterPro" id="IPR012902">
    <property type="entry name" value="N_methyl_site"/>
</dbReference>
<keyword evidence="1" id="KW-0472">Membrane</keyword>
<keyword evidence="4" id="KW-1185">Reference proteome</keyword>
<dbReference type="PANTHER" id="PTHR30093">
    <property type="entry name" value="GENERAL SECRETION PATHWAY PROTEIN G"/>
    <property type="match status" value="1"/>
</dbReference>
<name>A0A1I3PQ36_9PLAN</name>
<dbReference type="OrthoDB" id="255848at2"/>
<dbReference type="NCBIfam" id="TIGR04294">
    <property type="entry name" value="pre_pil_HX9DG"/>
    <property type="match status" value="1"/>
</dbReference>
<protein>
    <submittedName>
        <fullName evidence="3">Prepilin-type N-terminal cleavage/methylation domain-containing protein/prepilin-type processing-associated H-X9-DG domain-containing protein</fullName>
    </submittedName>
</protein>
<sequence>MLPAFTRTLRSLYLRKRNGSLPASRVRRPFRKSGFTLIELLVVIAIIAVLIALLLPAVQQAREAARRSTCRNNMKQIGLALHNYHDAAKLFPPGSIDYTFTATSPPTPKNFMGPLVMILPYIDQGSIYNSLDFNVSYAAPVNTTHAGKLITSYVCPSYAGEKFCDEFGYQGYATTRKALTCYLGNAGYATSGTAISFASPTALAENRKGVFLANSNTALSDILDGSSNTFLYGEFRPSIFLDMGYTTCFNERFSPWARGIVLTGSGAVKAAYYGPNQVPPKSVPQDQNSDVTVLPFSSQHTGGVHMLYADGRVGFVGDNTDITVYRSLASIKGNEIVRNID</sequence>
<reference evidence="4" key="1">
    <citation type="submission" date="2016-10" db="EMBL/GenBank/DDBJ databases">
        <authorList>
            <person name="Varghese N."/>
            <person name="Submissions S."/>
        </authorList>
    </citation>
    <scope>NUCLEOTIDE SEQUENCE [LARGE SCALE GENOMIC DNA]</scope>
    <source>
        <strain evidence="4">DSM 26348</strain>
    </source>
</reference>
<dbReference type="RefSeq" id="WP_092054262.1">
    <property type="nucleotide sequence ID" value="NZ_FOQD01000017.1"/>
</dbReference>
<dbReference type="Pfam" id="PF07963">
    <property type="entry name" value="N_methyl"/>
    <property type="match status" value="1"/>
</dbReference>
<evidence type="ECO:0000259" key="2">
    <source>
        <dbReference type="Pfam" id="PF07596"/>
    </source>
</evidence>
<keyword evidence="1" id="KW-0812">Transmembrane</keyword>
<dbReference type="SUPFAM" id="SSF54523">
    <property type="entry name" value="Pili subunits"/>
    <property type="match status" value="1"/>
</dbReference>
<accession>A0A1I3PQ36</accession>
<dbReference type="Proteomes" id="UP000199518">
    <property type="component" value="Unassembled WGS sequence"/>
</dbReference>
<evidence type="ECO:0000256" key="1">
    <source>
        <dbReference type="SAM" id="Phobius"/>
    </source>
</evidence>
<dbReference type="InterPro" id="IPR027558">
    <property type="entry name" value="Pre_pil_HX9DG_C"/>
</dbReference>
<dbReference type="InterPro" id="IPR045584">
    <property type="entry name" value="Pilin-like"/>
</dbReference>
<dbReference type="Pfam" id="PF07596">
    <property type="entry name" value="SBP_bac_10"/>
    <property type="match status" value="1"/>
</dbReference>
<dbReference type="EMBL" id="FOQD01000017">
    <property type="protein sequence ID" value="SFJ23904.1"/>
    <property type="molecule type" value="Genomic_DNA"/>
</dbReference>
<dbReference type="PANTHER" id="PTHR30093:SF2">
    <property type="entry name" value="TYPE II SECRETION SYSTEM PROTEIN H"/>
    <property type="match status" value="1"/>
</dbReference>
<evidence type="ECO:0000313" key="4">
    <source>
        <dbReference type="Proteomes" id="UP000199518"/>
    </source>
</evidence>
<keyword evidence="1" id="KW-1133">Transmembrane helix</keyword>
<dbReference type="Gene3D" id="3.30.700.10">
    <property type="entry name" value="Glycoprotein, Type 4 Pilin"/>
    <property type="match status" value="1"/>
</dbReference>
<organism evidence="3 4">
    <name type="scientific">Planctomicrobium piriforme</name>
    <dbReference type="NCBI Taxonomy" id="1576369"/>
    <lineage>
        <taxon>Bacteria</taxon>
        <taxon>Pseudomonadati</taxon>
        <taxon>Planctomycetota</taxon>
        <taxon>Planctomycetia</taxon>
        <taxon>Planctomycetales</taxon>
        <taxon>Planctomycetaceae</taxon>
        <taxon>Planctomicrobium</taxon>
    </lineage>
</organism>
<dbReference type="STRING" id="1576369.SAMN05421753_1175"/>
<dbReference type="InterPro" id="IPR011453">
    <property type="entry name" value="DUF1559"/>
</dbReference>
<dbReference type="PROSITE" id="PS00409">
    <property type="entry name" value="PROKAR_NTER_METHYL"/>
    <property type="match status" value="1"/>
</dbReference>
<feature type="domain" description="DUF1559" evidence="2">
    <location>
        <begin position="59"/>
        <end position="321"/>
    </location>
</feature>
<dbReference type="AlphaFoldDB" id="A0A1I3PQ36"/>